<dbReference type="RefSeq" id="WP_109742129.1">
    <property type="nucleotide sequence ID" value="NZ_QGGO01000005.1"/>
</dbReference>
<comment type="caution">
    <text evidence="4">The sequence shown here is derived from an EMBL/GenBank/DDBJ whole genome shotgun (WGS) entry which is preliminary data.</text>
</comment>
<protein>
    <submittedName>
        <fullName evidence="4">Glycosyl transferase family 2</fullName>
    </submittedName>
</protein>
<dbReference type="EMBL" id="QGGO01000005">
    <property type="protein sequence ID" value="PWK27969.1"/>
    <property type="molecule type" value="Genomic_DNA"/>
</dbReference>
<dbReference type="Proteomes" id="UP000245489">
    <property type="component" value="Unassembled WGS sequence"/>
</dbReference>
<feature type="transmembrane region" description="Helical" evidence="2">
    <location>
        <begin position="220"/>
        <end position="239"/>
    </location>
</feature>
<sequence length="247" mass="28225">MQLSVVLITLNSEKTLTKVLEAVSWADEIVLVDSGSTDKTLEIAQQFKAKIVHRAFDGYGSQKNFATEQASHDWILSLDDDEILTPELQKEIQSLDLQNTNFQGFKIPRSLIFLGKLLKFSGEYKRNTLRLFNRKCGNWNAEYVHESVEVKGEIGTLKNQILHDSYRDLTDFFNKFNKYTSLGAKTLAERGKTTSTFKIISRFPTTFLKIYFLKGSFLDGYAGFMWALFTAITPVVKYAKLKEMVSK</sequence>
<dbReference type="InterPro" id="IPR001173">
    <property type="entry name" value="Glyco_trans_2-like"/>
</dbReference>
<organism evidence="4 5">
    <name type="scientific">Arcicella aurantiaca</name>
    <dbReference type="NCBI Taxonomy" id="591202"/>
    <lineage>
        <taxon>Bacteria</taxon>
        <taxon>Pseudomonadati</taxon>
        <taxon>Bacteroidota</taxon>
        <taxon>Cytophagia</taxon>
        <taxon>Cytophagales</taxon>
        <taxon>Flectobacillaceae</taxon>
        <taxon>Arcicella</taxon>
    </lineage>
</organism>
<evidence type="ECO:0000256" key="1">
    <source>
        <dbReference type="ARBA" id="ARBA00038494"/>
    </source>
</evidence>
<gene>
    <name evidence="4" type="ORF">LV89_01376</name>
</gene>
<dbReference type="Pfam" id="PF00535">
    <property type="entry name" value="Glycos_transf_2"/>
    <property type="match status" value="1"/>
</dbReference>
<name>A0A316ED69_9BACT</name>
<accession>A0A316ED69</accession>
<comment type="similarity">
    <text evidence="1">Belongs to the glycosyltransferase 2 family. WaaE/KdtX subfamily.</text>
</comment>
<dbReference type="Gene3D" id="3.90.550.10">
    <property type="entry name" value="Spore Coat Polysaccharide Biosynthesis Protein SpsA, Chain A"/>
    <property type="match status" value="1"/>
</dbReference>
<reference evidence="4 5" key="1">
    <citation type="submission" date="2018-05" db="EMBL/GenBank/DDBJ databases">
        <title>Genomic Encyclopedia of Archaeal and Bacterial Type Strains, Phase II (KMG-II): from individual species to whole genera.</title>
        <authorList>
            <person name="Goeker M."/>
        </authorList>
    </citation>
    <scope>NUCLEOTIDE SEQUENCE [LARGE SCALE GENOMIC DNA]</scope>
    <source>
        <strain evidence="4 5">DSM 22214</strain>
    </source>
</reference>
<keyword evidence="2" id="KW-0472">Membrane</keyword>
<dbReference type="PANTHER" id="PTHR43630:SF2">
    <property type="entry name" value="GLYCOSYLTRANSFERASE"/>
    <property type="match status" value="1"/>
</dbReference>
<keyword evidence="4" id="KW-0808">Transferase</keyword>
<evidence type="ECO:0000313" key="5">
    <source>
        <dbReference type="Proteomes" id="UP000245489"/>
    </source>
</evidence>
<dbReference type="PANTHER" id="PTHR43630">
    <property type="entry name" value="POLY-BETA-1,6-N-ACETYL-D-GLUCOSAMINE SYNTHASE"/>
    <property type="match status" value="1"/>
</dbReference>
<evidence type="ECO:0000256" key="2">
    <source>
        <dbReference type="SAM" id="Phobius"/>
    </source>
</evidence>
<evidence type="ECO:0000259" key="3">
    <source>
        <dbReference type="Pfam" id="PF00535"/>
    </source>
</evidence>
<dbReference type="OrthoDB" id="9815923at2"/>
<dbReference type="AlphaFoldDB" id="A0A316ED69"/>
<dbReference type="InterPro" id="IPR029044">
    <property type="entry name" value="Nucleotide-diphossugar_trans"/>
</dbReference>
<dbReference type="GO" id="GO:0016740">
    <property type="term" value="F:transferase activity"/>
    <property type="evidence" value="ECO:0007669"/>
    <property type="project" value="UniProtKB-KW"/>
</dbReference>
<evidence type="ECO:0000313" key="4">
    <source>
        <dbReference type="EMBL" id="PWK27969.1"/>
    </source>
</evidence>
<feature type="domain" description="Glycosyltransferase 2-like" evidence="3">
    <location>
        <begin position="4"/>
        <end position="96"/>
    </location>
</feature>
<keyword evidence="2" id="KW-0812">Transmembrane</keyword>
<dbReference type="CDD" id="cd02511">
    <property type="entry name" value="Beta4Glucosyltransferase"/>
    <property type="match status" value="1"/>
</dbReference>
<keyword evidence="5" id="KW-1185">Reference proteome</keyword>
<proteinExistence type="inferred from homology"/>
<keyword evidence="2" id="KW-1133">Transmembrane helix</keyword>
<dbReference type="SUPFAM" id="SSF53448">
    <property type="entry name" value="Nucleotide-diphospho-sugar transferases"/>
    <property type="match status" value="1"/>
</dbReference>